<dbReference type="Pfam" id="PF00704">
    <property type="entry name" value="Glyco_hydro_18"/>
    <property type="match status" value="1"/>
</dbReference>
<keyword evidence="2" id="KW-0326">Glycosidase</keyword>
<dbReference type="InterPro" id="IPR001223">
    <property type="entry name" value="Glyco_hydro18_cat"/>
</dbReference>
<dbReference type="InterPro" id="IPR018392">
    <property type="entry name" value="LysM"/>
</dbReference>
<sequence>MFLSCPKTVFPYSCAYLQASGIKWVRKRWREIDMLIHTVQRGETLQRIADLYGLPVSRLVSANELPDPDRLAVGQSLVIPVPGRRHVVQPGENLWNIAARYGLEAAALIQNNRIANPALIFPGMVLNIPAKTYRVQAGDTLGQIAQRFGTTVAELTEINQIQDPDRIFPGTLIVIPFPKPVIEVNAFIIRTGEEGAEDVRPFAGALTYASPFAYRIREDGTLREINDGPAIQAMLSGSVAPMMCITNFTAEDPGTRLVHTILSDPRLQDRLLEETVRTMRQKGYRGLNIDFENVEPADRQNYNQFLERAVRTLHPYGYFVSSSLAPKISPDQKGLLYEAHDYSAHGRILDFVILMTYEWGYRLGPPQAISPLNQIRRVLDYAVTAIPRDKILMGFQLYARDWLLPHEEGMEAETFDMQEAVRRAVRYGAEIRFDPVSQTPFFRYRDESGRLHEVWFEDARSAQAKFDTVKNYRLRGISYWVLGYPFPQNWLLLRDNFRIRKIL</sequence>
<dbReference type="AlphaFoldDB" id="A0A150MCJ8"/>
<dbReference type="SUPFAM" id="SSF54106">
    <property type="entry name" value="LysM domain"/>
    <property type="match status" value="3"/>
</dbReference>
<evidence type="ECO:0000313" key="5">
    <source>
        <dbReference type="EMBL" id="KYD22250.1"/>
    </source>
</evidence>
<dbReference type="EMBL" id="LQYT01000012">
    <property type="protein sequence ID" value="KYD22250.1"/>
    <property type="molecule type" value="Genomic_DNA"/>
</dbReference>
<dbReference type="GO" id="GO:0012505">
    <property type="term" value="C:endomembrane system"/>
    <property type="evidence" value="ECO:0007669"/>
    <property type="project" value="TreeGrafter"/>
</dbReference>
<dbReference type="GO" id="GO:0008061">
    <property type="term" value="F:chitin binding"/>
    <property type="evidence" value="ECO:0007669"/>
    <property type="project" value="InterPro"/>
</dbReference>
<proteinExistence type="predicted"/>
<dbReference type="PROSITE" id="PS51910">
    <property type="entry name" value="GH18_2"/>
    <property type="match status" value="1"/>
</dbReference>
<feature type="domain" description="LysM" evidence="3">
    <location>
        <begin position="35"/>
        <end position="79"/>
    </location>
</feature>
<keyword evidence="1" id="KW-0378">Hydrolase</keyword>
<dbReference type="InterPro" id="IPR036779">
    <property type="entry name" value="LysM_dom_sf"/>
</dbReference>
<dbReference type="Pfam" id="PF01476">
    <property type="entry name" value="LysM"/>
    <property type="match status" value="3"/>
</dbReference>
<dbReference type="CDD" id="cd02874">
    <property type="entry name" value="GH18_CFLE_spore_hydrolase"/>
    <property type="match status" value="1"/>
</dbReference>
<evidence type="ECO:0000256" key="2">
    <source>
        <dbReference type="ARBA" id="ARBA00023295"/>
    </source>
</evidence>
<dbReference type="SMART" id="SM00636">
    <property type="entry name" value="Glyco_18"/>
    <property type="match status" value="1"/>
</dbReference>
<dbReference type="InterPro" id="IPR011583">
    <property type="entry name" value="Chitinase_II/V-like_cat"/>
</dbReference>
<dbReference type="Gene3D" id="3.20.20.80">
    <property type="entry name" value="Glycosidases"/>
    <property type="match status" value="1"/>
</dbReference>
<dbReference type="Gene3D" id="3.10.50.10">
    <property type="match status" value="1"/>
</dbReference>
<dbReference type="GO" id="GO:0070492">
    <property type="term" value="F:oligosaccharide binding"/>
    <property type="evidence" value="ECO:0007669"/>
    <property type="project" value="TreeGrafter"/>
</dbReference>
<dbReference type="STRING" id="301148.B4135_1380"/>
<reference evidence="5 6" key="1">
    <citation type="submission" date="2016-01" db="EMBL/GenBank/DDBJ databases">
        <title>Draft Genome Sequences of Seven Thermophilic Sporeformers Isolated from Foods.</title>
        <authorList>
            <person name="Berendsen E.M."/>
            <person name="Wells-Bennik M.H."/>
            <person name="Krawcyk A.O."/>
            <person name="De Jong A."/>
            <person name="Holsappel S."/>
            <person name="Eijlander R.T."/>
            <person name="Kuipers O.P."/>
        </authorList>
    </citation>
    <scope>NUCLEOTIDE SEQUENCE [LARGE SCALE GENOMIC DNA]</scope>
    <source>
        <strain evidence="5 6">B4135</strain>
    </source>
</reference>
<evidence type="ECO:0000313" key="6">
    <source>
        <dbReference type="Proteomes" id="UP000075683"/>
    </source>
</evidence>
<comment type="caution">
    <text evidence="5">The sequence shown here is derived from an EMBL/GenBank/DDBJ whole genome shotgun (WGS) entry which is preliminary data.</text>
</comment>
<dbReference type="InterPro" id="IPR041704">
    <property type="entry name" value="CFLE_GH18"/>
</dbReference>
<feature type="domain" description="GH18" evidence="4">
    <location>
        <begin position="182"/>
        <end position="503"/>
    </location>
</feature>
<gene>
    <name evidence="5" type="ORF">B4135_1380</name>
</gene>
<dbReference type="PROSITE" id="PS51782">
    <property type="entry name" value="LYSM"/>
    <property type="match status" value="3"/>
</dbReference>
<name>A0A150MCJ8_9BACI</name>
<dbReference type="Gene3D" id="3.10.350.10">
    <property type="entry name" value="LysM domain"/>
    <property type="match status" value="3"/>
</dbReference>
<dbReference type="PATRIC" id="fig|301148.3.peg.689"/>
<feature type="domain" description="LysM" evidence="3">
    <location>
        <begin position="84"/>
        <end position="128"/>
    </location>
</feature>
<evidence type="ECO:0000259" key="3">
    <source>
        <dbReference type="PROSITE" id="PS51782"/>
    </source>
</evidence>
<dbReference type="Proteomes" id="UP000075683">
    <property type="component" value="Unassembled WGS sequence"/>
</dbReference>
<dbReference type="CDD" id="cd00118">
    <property type="entry name" value="LysM"/>
    <property type="match status" value="3"/>
</dbReference>
<dbReference type="GO" id="GO:0005975">
    <property type="term" value="P:carbohydrate metabolic process"/>
    <property type="evidence" value="ECO:0007669"/>
    <property type="project" value="InterPro"/>
</dbReference>
<evidence type="ECO:0000256" key="1">
    <source>
        <dbReference type="ARBA" id="ARBA00022801"/>
    </source>
</evidence>
<protein>
    <submittedName>
        <fullName evidence="5">Uncharacterized protein</fullName>
    </submittedName>
</protein>
<dbReference type="SMART" id="SM00257">
    <property type="entry name" value="LysM"/>
    <property type="match status" value="3"/>
</dbReference>
<organism evidence="5 6">
    <name type="scientific">Caldibacillus debilis</name>
    <dbReference type="NCBI Taxonomy" id="301148"/>
    <lineage>
        <taxon>Bacteria</taxon>
        <taxon>Bacillati</taxon>
        <taxon>Bacillota</taxon>
        <taxon>Bacilli</taxon>
        <taxon>Bacillales</taxon>
        <taxon>Bacillaceae</taxon>
        <taxon>Caldibacillus</taxon>
    </lineage>
</organism>
<dbReference type="PANTHER" id="PTHR46066:SF2">
    <property type="entry name" value="CHITINASE DOMAIN-CONTAINING PROTEIN 1"/>
    <property type="match status" value="1"/>
</dbReference>
<accession>A0A150MCJ8</accession>
<feature type="domain" description="LysM" evidence="3">
    <location>
        <begin position="131"/>
        <end position="175"/>
    </location>
</feature>
<dbReference type="PANTHER" id="PTHR46066">
    <property type="entry name" value="CHITINASE DOMAIN-CONTAINING PROTEIN 1 FAMILY MEMBER"/>
    <property type="match status" value="1"/>
</dbReference>
<dbReference type="InterPro" id="IPR017853">
    <property type="entry name" value="GH"/>
</dbReference>
<dbReference type="GO" id="GO:0016798">
    <property type="term" value="F:hydrolase activity, acting on glycosyl bonds"/>
    <property type="evidence" value="ECO:0007669"/>
    <property type="project" value="UniProtKB-KW"/>
</dbReference>
<evidence type="ECO:0000259" key="4">
    <source>
        <dbReference type="PROSITE" id="PS51910"/>
    </source>
</evidence>
<dbReference type="SUPFAM" id="SSF51445">
    <property type="entry name" value="(Trans)glycosidases"/>
    <property type="match status" value="1"/>
</dbReference>
<dbReference type="InterPro" id="IPR029070">
    <property type="entry name" value="Chitinase_insertion_sf"/>
</dbReference>